<dbReference type="OrthoDB" id="337644at2"/>
<evidence type="ECO:0000313" key="13">
    <source>
        <dbReference type="Proteomes" id="UP000297693"/>
    </source>
</evidence>
<keyword evidence="7" id="KW-0653">Protein transport</keyword>
<evidence type="ECO:0000256" key="8">
    <source>
        <dbReference type="ARBA" id="ARBA00022989"/>
    </source>
</evidence>
<dbReference type="GO" id="GO:0098797">
    <property type="term" value="C:plasma membrane protein complex"/>
    <property type="evidence" value="ECO:0007669"/>
    <property type="project" value="TreeGrafter"/>
</dbReference>
<protein>
    <submittedName>
        <fullName evidence="12">Energy transducer TonB</fullName>
    </submittedName>
</protein>
<feature type="domain" description="TonB C-terminal" evidence="11">
    <location>
        <begin position="127"/>
        <end position="218"/>
    </location>
</feature>
<evidence type="ECO:0000256" key="1">
    <source>
        <dbReference type="ARBA" id="ARBA00004383"/>
    </source>
</evidence>
<evidence type="ECO:0000313" key="12">
    <source>
        <dbReference type="EMBL" id="TGL62275.1"/>
    </source>
</evidence>
<dbReference type="Pfam" id="PF03544">
    <property type="entry name" value="TonB_C"/>
    <property type="match status" value="1"/>
</dbReference>
<dbReference type="Gene3D" id="3.30.1150.10">
    <property type="match status" value="1"/>
</dbReference>
<keyword evidence="9" id="KW-0472">Membrane</keyword>
<dbReference type="EMBL" id="RQGD01000010">
    <property type="protein sequence ID" value="TGL62275.1"/>
    <property type="molecule type" value="Genomic_DNA"/>
</dbReference>
<evidence type="ECO:0000256" key="7">
    <source>
        <dbReference type="ARBA" id="ARBA00022927"/>
    </source>
</evidence>
<dbReference type="InterPro" id="IPR051045">
    <property type="entry name" value="TonB-dependent_transducer"/>
</dbReference>
<dbReference type="PROSITE" id="PS52015">
    <property type="entry name" value="TONB_CTD"/>
    <property type="match status" value="1"/>
</dbReference>
<name>A0A4R9K7I5_9LEPT</name>
<organism evidence="12 13">
    <name type="scientific">Leptospira ognonensis</name>
    <dbReference type="NCBI Taxonomy" id="2484945"/>
    <lineage>
        <taxon>Bacteria</taxon>
        <taxon>Pseudomonadati</taxon>
        <taxon>Spirochaetota</taxon>
        <taxon>Spirochaetia</taxon>
        <taxon>Leptospirales</taxon>
        <taxon>Leptospiraceae</taxon>
        <taxon>Leptospira</taxon>
    </lineage>
</organism>
<evidence type="ECO:0000256" key="10">
    <source>
        <dbReference type="SAM" id="MobiDB-lite"/>
    </source>
</evidence>
<keyword evidence="4" id="KW-1003">Cell membrane</keyword>
<comment type="caution">
    <text evidence="12">The sequence shown here is derived from an EMBL/GenBank/DDBJ whole genome shotgun (WGS) entry which is preliminary data.</text>
</comment>
<proteinExistence type="inferred from homology"/>
<comment type="subcellular location">
    <subcellularLocation>
        <location evidence="1">Cell inner membrane</location>
        <topology evidence="1">Single-pass membrane protein</topology>
        <orientation evidence="1">Periplasmic side</orientation>
    </subcellularLocation>
</comment>
<keyword evidence="3" id="KW-0813">Transport</keyword>
<dbReference type="GO" id="GO:0015031">
    <property type="term" value="P:protein transport"/>
    <property type="evidence" value="ECO:0007669"/>
    <property type="project" value="UniProtKB-KW"/>
</dbReference>
<evidence type="ECO:0000256" key="6">
    <source>
        <dbReference type="ARBA" id="ARBA00022692"/>
    </source>
</evidence>
<reference evidence="12" key="1">
    <citation type="journal article" date="2019" name="PLoS Negl. Trop. Dis.">
        <title>Revisiting the worldwide diversity of Leptospira species in the environment.</title>
        <authorList>
            <person name="Vincent A.T."/>
            <person name="Schiettekatte O."/>
            <person name="Bourhy P."/>
            <person name="Veyrier F.J."/>
            <person name="Picardeau M."/>
        </authorList>
    </citation>
    <scope>NUCLEOTIDE SEQUENCE [LARGE SCALE GENOMIC DNA]</scope>
    <source>
        <strain evidence="12">201702476</strain>
    </source>
</reference>
<keyword evidence="13" id="KW-1185">Reference proteome</keyword>
<feature type="compositionally biased region" description="Basic and acidic residues" evidence="10">
    <location>
        <begin position="83"/>
        <end position="96"/>
    </location>
</feature>
<dbReference type="InterPro" id="IPR006260">
    <property type="entry name" value="TonB/TolA_C"/>
</dbReference>
<accession>A0A4R9K7I5</accession>
<evidence type="ECO:0000256" key="3">
    <source>
        <dbReference type="ARBA" id="ARBA00022448"/>
    </source>
</evidence>
<evidence type="ECO:0000256" key="5">
    <source>
        <dbReference type="ARBA" id="ARBA00022519"/>
    </source>
</evidence>
<dbReference type="AlphaFoldDB" id="A0A4R9K7I5"/>
<gene>
    <name evidence="12" type="ORF">EHQ58_03480</name>
</gene>
<comment type="similarity">
    <text evidence="2">Belongs to the TonB family.</text>
</comment>
<keyword evidence="8" id="KW-1133">Transmembrane helix</keyword>
<dbReference type="SUPFAM" id="SSF74653">
    <property type="entry name" value="TolA/TonB C-terminal domain"/>
    <property type="match status" value="1"/>
</dbReference>
<evidence type="ECO:0000256" key="9">
    <source>
        <dbReference type="ARBA" id="ARBA00023136"/>
    </source>
</evidence>
<dbReference type="RefSeq" id="WP_135622023.1">
    <property type="nucleotide sequence ID" value="NZ_RQGD01000010.1"/>
</dbReference>
<evidence type="ECO:0000259" key="11">
    <source>
        <dbReference type="PROSITE" id="PS52015"/>
    </source>
</evidence>
<feature type="compositionally biased region" description="Polar residues" evidence="10">
    <location>
        <begin position="102"/>
        <end position="113"/>
    </location>
</feature>
<evidence type="ECO:0000256" key="4">
    <source>
        <dbReference type="ARBA" id="ARBA00022475"/>
    </source>
</evidence>
<evidence type="ECO:0000256" key="2">
    <source>
        <dbReference type="ARBA" id="ARBA00006555"/>
    </source>
</evidence>
<keyword evidence="6" id="KW-0812">Transmembrane</keyword>
<dbReference type="InterPro" id="IPR037682">
    <property type="entry name" value="TonB_C"/>
</dbReference>
<dbReference type="PANTHER" id="PTHR33446:SF2">
    <property type="entry name" value="PROTEIN TONB"/>
    <property type="match status" value="1"/>
</dbReference>
<dbReference type="PANTHER" id="PTHR33446">
    <property type="entry name" value="PROTEIN TONB-RELATED"/>
    <property type="match status" value="1"/>
</dbReference>
<dbReference type="NCBIfam" id="TIGR01352">
    <property type="entry name" value="tonB_Cterm"/>
    <property type="match status" value="1"/>
</dbReference>
<sequence>MKRVKKYFAKFTHSVRQNKERLFHICLALSLLLHTGSYAAYKISQMRPEEEVIDSSNFEDVDLNFEEIPPELIGGTSSPAPVEKSEWVEGSNKDKEDEPDNSDLNPNQLSGNGTDKDGYLFSWNGDRPPSPILDFDLKDYFPPQARAANIPEKTVIMLVQVNEDGSLESAKIVSGKAGYGFDEAAMKIVKRLRFSPGYVQGQPKKMAHRMPINFNLED</sequence>
<dbReference type="GO" id="GO:0055085">
    <property type="term" value="P:transmembrane transport"/>
    <property type="evidence" value="ECO:0007669"/>
    <property type="project" value="InterPro"/>
</dbReference>
<feature type="region of interest" description="Disordered" evidence="10">
    <location>
        <begin position="69"/>
        <end position="119"/>
    </location>
</feature>
<dbReference type="GO" id="GO:0031992">
    <property type="term" value="F:energy transducer activity"/>
    <property type="evidence" value="ECO:0007669"/>
    <property type="project" value="TreeGrafter"/>
</dbReference>
<keyword evidence="5" id="KW-0997">Cell inner membrane</keyword>
<dbReference type="Proteomes" id="UP000297693">
    <property type="component" value="Unassembled WGS sequence"/>
</dbReference>